<dbReference type="Proteomes" id="UP000531216">
    <property type="component" value="Unassembled WGS sequence"/>
</dbReference>
<dbReference type="CDD" id="cd16278">
    <property type="entry name" value="metallo-hydrolase-like_MBL-fold"/>
    <property type="match status" value="1"/>
</dbReference>
<accession>A0A7W6BN59</accession>
<name>A0A7W6BN59_9HYPH</name>
<dbReference type="InterPro" id="IPR041516">
    <property type="entry name" value="LACTB2_WH"/>
</dbReference>
<dbReference type="InterPro" id="IPR036866">
    <property type="entry name" value="RibonucZ/Hydroxyglut_hydro"/>
</dbReference>
<dbReference type="AlphaFoldDB" id="A0A7W6BN59"/>
<dbReference type="OrthoDB" id="9788263at2"/>
<dbReference type="InterPro" id="IPR036388">
    <property type="entry name" value="WH-like_DNA-bd_sf"/>
</dbReference>
<keyword evidence="2" id="KW-0378">Hydrolase</keyword>
<dbReference type="GO" id="GO:0016787">
    <property type="term" value="F:hydrolase activity"/>
    <property type="evidence" value="ECO:0007669"/>
    <property type="project" value="UniProtKB-KW"/>
</dbReference>
<sequence>MSLDLDQRFDPRHGKPVAIETGIVRVTAPNSGPMTFHGTNSYLIGRERLVVVDPGPDDTNHLAALLAAIDGRPVDAILVTHTHLDHSGLAAALARATSAPLVAQGPHRTSRPLLEGEINPLDAASDTAFAPDIVVEDGSEIVFGETRLRGLHTPGHTGNHMAFALEEPGLLFSGDHVMAWATSIVAPPDGSMADYMRSLDRLLARSDRRYLPGHGGPVENPAAFVRGLRAHRRMRESAVLEKVRAGLDGVPEMVAAIYHTTDPRLHGAAALSVLAHLESLMERGLIVAEGPFGLASRFRPV</sequence>
<dbReference type="SUPFAM" id="SSF56281">
    <property type="entry name" value="Metallo-hydrolase/oxidoreductase"/>
    <property type="match status" value="1"/>
</dbReference>
<dbReference type="Gene3D" id="3.60.15.10">
    <property type="entry name" value="Ribonuclease Z/Hydroxyacylglutathione hydrolase-like"/>
    <property type="match status" value="1"/>
</dbReference>
<protein>
    <submittedName>
        <fullName evidence="2">Glyoxylase-like metal-dependent hydrolase (Beta-lactamase superfamily II)</fullName>
    </submittedName>
</protein>
<comment type="caution">
    <text evidence="2">The sequence shown here is derived from an EMBL/GenBank/DDBJ whole genome shotgun (WGS) entry which is preliminary data.</text>
</comment>
<dbReference type="Gene3D" id="1.10.10.10">
    <property type="entry name" value="Winged helix-like DNA-binding domain superfamily/Winged helix DNA-binding domain"/>
    <property type="match status" value="1"/>
</dbReference>
<dbReference type="InterPro" id="IPR050662">
    <property type="entry name" value="Sec-metab_biosynth-thioest"/>
</dbReference>
<organism evidence="2 3">
    <name type="scientific">Aureimonas phyllosphaerae</name>
    <dbReference type="NCBI Taxonomy" id="1166078"/>
    <lineage>
        <taxon>Bacteria</taxon>
        <taxon>Pseudomonadati</taxon>
        <taxon>Pseudomonadota</taxon>
        <taxon>Alphaproteobacteria</taxon>
        <taxon>Hyphomicrobiales</taxon>
        <taxon>Aurantimonadaceae</taxon>
        <taxon>Aureimonas</taxon>
    </lineage>
</organism>
<proteinExistence type="predicted"/>
<evidence type="ECO:0000313" key="2">
    <source>
        <dbReference type="EMBL" id="MBB3935048.1"/>
    </source>
</evidence>
<dbReference type="RefSeq" id="WP_090960060.1">
    <property type="nucleotide sequence ID" value="NZ_FOOA01000002.1"/>
</dbReference>
<dbReference type="Pfam" id="PF00753">
    <property type="entry name" value="Lactamase_B"/>
    <property type="match status" value="1"/>
</dbReference>
<dbReference type="EMBL" id="JACIDO010000002">
    <property type="protein sequence ID" value="MBB3935048.1"/>
    <property type="molecule type" value="Genomic_DNA"/>
</dbReference>
<dbReference type="SMART" id="SM00849">
    <property type="entry name" value="Lactamase_B"/>
    <property type="match status" value="1"/>
</dbReference>
<gene>
    <name evidence="2" type="ORF">GGR05_001176</name>
</gene>
<evidence type="ECO:0000259" key="1">
    <source>
        <dbReference type="SMART" id="SM00849"/>
    </source>
</evidence>
<evidence type="ECO:0000313" key="3">
    <source>
        <dbReference type="Proteomes" id="UP000531216"/>
    </source>
</evidence>
<dbReference type="Pfam" id="PF17778">
    <property type="entry name" value="WHD_BLACT"/>
    <property type="match status" value="1"/>
</dbReference>
<dbReference type="PANTHER" id="PTHR23131:SF0">
    <property type="entry name" value="ENDORIBONUCLEASE LACTB2"/>
    <property type="match status" value="1"/>
</dbReference>
<reference evidence="2 3" key="1">
    <citation type="submission" date="2020-08" db="EMBL/GenBank/DDBJ databases">
        <title>Genomic Encyclopedia of Type Strains, Phase IV (KMG-IV): sequencing the most valuable type-strain genomes for metagenomic binning, comparative biology and taxonomic classification.</title>
        <authorList>
            <person name="Goeker M."/>
        </authorList>
    </citation>
    <scope>NUCLEOTIDE SEQUENCE [LARGE SCALE GENOMIC DNA]</scope>
    <source>
        <strain evidence="2 3">DSM 25024</strain>
    </source>
</reference>
<dbReference type="InterPro" id="IPR001279">
    <property type="entry name" value="Metallo-B-lactamas"/>
</dbReference>
<keyword evidence="3" id="KW-1185">Reference proteome</keyword>
<dbReference type="PANTHER" id="PTHR23131">
    <property type="entry name" value="ENDORIBONUCLEASE LACTB2"/>
    <property type="match status" value="1"/>
</dbReference>
<feature type="domain" description="Metallo-beta-lactamase" evidence="1">
    <location>
        <begin position="38"/>
        <end position="214"/>
    </location>
</feature>